<dbReference type="EMBL" id="AP012338">
    <property type="protein sequence ID" value="BAM04937.1"/>
    <property type="molecule type" value="Genomic_DNA"/>
</dbReference>
<dbReference type="eggNOG" id="ENOG50331K1">
    <property type="taxonomic scope" value="Bacteria"/>
</dbReference>
<feature type="region of interest" description="Disordered" evidence="1">
    <location>
        <begin position="87"/>
        <end position="117"/>
    </location>
</feature>
<dbReference type="AlphaFoldDB" id="I0II49"/>
<dbReference type="RefSeq" id="WP_014438147.1">
    <property type="nucleotide sequence ID" value="NC_017080.1"/>
</dbReference>
<sequence length="224" mass="23809">MADHSDASGRAIQRHYAHAETIHSDNLSNLVAELWLVEEPKSKKATLMWGRAQTALMRMGVDATRVAQVVQARDVEKLAALVKQADAGGAAGPGRGIPGAAPRPAAGGGAARAGLPSVADGRTLKEVREASAAASGKDSLEKENLKKALRAFRKKLKTTRLDDESRLGSKHTTYGKSSGITAIQPPRDYPPPVWAALVEDGRLLRAGQGLYELPEDAAKKPPKR</sequence>
<gene>
    <name evidence="2" type="ordered locus">PSMK_27780</name>
</gene>
<evidence type="ECO:0000313" key="3">
    <source>
        <dbReference type="Proteomes" id="UP000007881"/>
    </source>
</evidence>
<keyword evidence="3" id="KW-1185">Reference proteome</keyword>
<reference evidence="2 3" key="1">
    <citation type="submission" date="2012-02" db="EMBL/GenBank/DDBJ databases">
        <title>Complete genome sequence of Phycisphaera mikurensis NBRC 102666.</title>
        <authorList>
            <person name="Ankai A."/>
            <person name="Hosoyama A."/>
            <person name="Terui Y."/>
            <person name="Sekine M."/>
            <person name="Fukai R."/>
            <person name="Kato Y."/>
            <person name="Nakamura S."/>
            <person name="Yamada-Narita S."/>
            <person name="Kawakoshi A."/>
            <person name="Fukunaga Y."/>
            <person name="Yamazaki S."/>
            <person name="Fujita N."/>
        </authorList>
    </citation>
    <scope>NUCLEOTIDE SEQUENCE [LARGE SCALE GENOMIC DNA]</scope>
    <source>
        <strain evidence="3">NBRC 102666 / KCTC 22515 / FYK2301M01</strain>
    </source>
</reference>
<organism evidence="2 3">
    <name type="scientific">Phycisphaera mikurensis (strain NBRC 102666 / KCTC 22515 / FYK2301M01)</name>
    <dbReference type="NCBI Taxonomy" id="1142394"/>
    <lineage>
        <taxon>Bacteria</taxon>
        <taxon>Pseudomonadati</taxon>
        <taxon>Planctomycetota</taxon>
        <taxon>Phycisphaerae</taxon>
        <taxon>Phycisphaerales</taxon>
        <taxon>Phycisphaeraceae</taxon>
        <taxon>Phycisphaera</taxon>
    </lineage>
</organism>
<accession>I0II49</accession>
<feature type="compositionally biased region" description="Polar residues" evidence="1">
    <location>
        <begin position="170"/>
        <end position="181"/>
    </location>
</feature>
<feature type="region of interest" description="Disordered" evidence="1">
    <location>
        <begin position="159"/>
        <end position="189"/>
    </location>
</feature>
<dbReference type="HOGENOM" id="CLU_1234092_0_0_0"/>
<proteinExistence type="predicted"/>
<evidence type="ECO:0000256" key="1">
    <source>
        <dbReference type="SAM" id="MobiDB-lite"/>
    </source>
</evidence>
<protein>
    <submittedName>
        <fullName evidence="2">Uncharacterized protein</fullName>
    </submittedName>
</protein>
<dbReference type="KEGG" id="phm:PSMK_27780"/>
<evidence type="ECO:0000313" key="2">
    <source>
        <dbReference type="EMBL" id="BAM04937.1"/>
    </source>
</evidence>
<dbReference type="Proteomes" id="UP000007881">
    <property type="component" value="Chromosome"/>
</dbReference>
<name>I0II49_PHYMF</name>